<dbReference type="AlphaFoldDB" id="A0AAN1WHQ2"/>
<dbReference type="CDD" id="cd01127">
    <property type="entry name" value="TrwB_TraG_TraD_VirD4"/>
    <property type="match status" value="2"/>
</dbReference>
<reference evidence="3 4" key="1">
    <citation type="journal article" date="2022" name="IScience">
        <title>An ultrasensitive nanofiber-based assay for enzymatic hydrolysis and deep-sea microbial degradation of cellulose.</title>
        <authorList>
            <person name="Tsudome M."/>
            <person name="Tachioka M."/>
            <person name="Miyazaki M."/>
            <person name="Uchimura K."/>
            <person name="Tsuda M."/>
            <person name="Takaki Y."/>
            <person name="Deguchi S."/>
        </authorList>
    </citation>
    <scope>NUCLEOTIDE SEQUENCE [LARGE SCALE GENOMIC DNA]</scope>
    <source>
        <strain evidence="3 4">GE09</strain>
    </source>
</reference>
<dbReference type="InterPro" id="IPR022458">
    <property type="entry name" value="Conjugative_coupling_TraG/TraD"/>
</dbReference>
<accession>A0AAN1WHQ2</accession>
<dbReference type="InterPro" id="IPR022503">
    <property type="entry name" value="Conj_coupling_TraG/TraD_PFGI-1"/>
</dbReference>
<evidence type="ECO:0000313" key="4">
    <source>
        <dbReference type="Proteomes" id="UP001320119"/>
    </source>
</evidence>
<keyword evidence="1" id="KW-1133">Transmembrane helix</keyword>
<keyword evidence="1" id="KW-0812">Transmembrane</keyword>
<keyword evidence="4" id="KW-1185">Reference proteome</keyword>
<feature type="domain" description="TraD/TraG TraM recognition site" evidence="2">
    <location>
        <begin position="533"/>
        <end position="657"/>
    </location>
</feature>
<dbReference type="Gene3D" id="3.40.50.300">
    <property type="entry name" value="P-loop containing nucleotide triphosphate hydrolases"/>
    <property type="match status" value="2"/>
</dbReference>
<dbReference type="SUPFAM" id="SSF52540">
    <property type="entry name" value="P-loop containing nucleoside triphosphate hydrolases"/>
    <property type="match status" value="1"/>
</dbReference>
<dbReference type="NCBIfam" id="TIGR03754">
    <property type="entry name" value="conj_TOL_TraD"/>
    <property type="match status" value="1"/>
</dbReference>
<dbReference type="InterPro" id="IPR051162">
    <property type="entry name" value="T4SS_component"/>
</dbReference>
<dbReference type="InterPro" id="IPR032689">
    <property type="entry name" value="TraG-D_C"/>
</dbReference>
<gene>
    <name evidence="3" type="ORF">MARGE09_P1970</name>
</gene>
<protein>
    <recommendedName>
        <fullName evidence="2">TraD/TraG TraM recognition site domain-containing protein</fullName>
    </recommendedName>
</protein>
<name>A0AAN1WHQ2_9GAMM</name>
<dbReference type="InterPro" id="IPR027417">
    <property type="entry name" value="P-loop_NTPase"/>
</dbReference>
<dbReference type="KEGG" id="marq:MARGE09_P1970"/>
<dbReference type="NCBIfam" id="TIGR03743">
    <property type="entry name" value="SXT_TraD"/>
    <property type="match status" value="1"/>
</dbReference>
<keyword evidence="1" id="KW-0472">Membrane</keyword>
<evidence type="ECO:0000259" key="2">
    <source>
        <dbReference type="Pfam" id="PF12696"/>
    </source>
</evidence>
<dbReference type="Pfam" id="PF12696">
    <property type="entry name" value="TraG-D_C"/>
    <property type="match status" value="1"/>
</dbReference>
<organism evidence="3 4">
    <name type="scientific">Marinagarivorans cellulosilyticus</name>
    <dbReference type="NCBI Taxonomy" id="2721545"/>
    <lineage>
        <taxon>Bacteria</taxon>
        <taxon>Pseudomonadati</taxon>
        <taxon>Pseudomonadota</taxon>
        <taxon>Gammaproteobacteria</taxon>
        <taxon>Cellvibrionales</taxon>
        <taxon>Cellvibrionaceae</taxon>
        <taxon>Marinagarivorans</taxon>
    </lineage>
</organism>
<dbReference type="PANTHER" id="PTHR30121">
    <property type="entry name" value="UNCHARACTERIZED PROTEIN YJGR-RELATED"/>
    <property type="match status" value="1"/>
</dbReference>
<dbReference type="PANTHER" id="PTHR30121:SF6">
    <property type="entry name" value="SLR6007 PROTEIN"/>
    <property type="match status" value="1"/>
</dbReference>
<evidence type="ECO:0000256" key="1">
    <source>
        <dbReference type="SAM" id="Phobius"/>
    </source>
</evidence>
<evidence type="ECO:0000313" key="3">
    <source>
        <dbReference type="EMBL" id="BCD97769.1"/>
    </source>
</evidence>
<dbReference type="EMBL" id="AP023086">
    <property type="protein sequence ID" value="BCD97769.1"/>
    <property type="molecule type" value="Genomic_DNA"/>
</dbReference>
<proteinExistence type="predicted"/>
<sequence length="718" mass="80195">MSMSKYPIQQLLRPAHEIPVGIAYLLAATLSVLSSSVLLGAVSTPAVSWALALAFSARGIYRLYWGCRLLKYQYELRVLPPFEIASSDIPVSKKELYLGKGFEWRARHTQRRTDVDRIEFDYHKDRNSKIAYKIARGFEAWVAKTGINKRVKQLLLLTQLAALTSIKSWANPVAPIPYVEGVPEIHAVGLWEKEGIVTVKQGERVAHMFVVGTTRVGKTRLAEVLVTQDIHNDEVVIVFDPKGDADLLKRMYVEAKKAGRLHQFYCFHLGFPEFSARYNPVGTFGRITEPASRIASQLPGEGASAAFREFTWRYVNVMSKALTSLGKTITYDNLLLYGADIDPLLKEYLEYLLDKPEAQVTLNARNIADWRIAVQNIVDNPEIKQGRESASRDRKAWATARLYKESGLVDATAHALIKTFEYEKSFYDKLVASLFPLLEKLTSGPTAELLSPNYTDTNDPRKIFDWDSIIRTGGIVYVGLDALSDAEVAQAVGNSMFSDLTSRAGSIYKGGLTKGLPEDMVSLIKKRKICVHADEFNELVGKEFIPLANKGGGANFQLTVYTQTLSDIKARFGDDAKAGQVIGNLGSLVMLRVKEEATAELLTSQLRDVEVNQLTNVSGVTDDTNPDSETDFTSRNEQRITSQYVKTITTADLMDLPKGQAFARLGGKLHKIRLPLFNDESELPEGLSFMYEQMNNNRKVVEDLKWAELPDIDLRMAA</sequence>
<feature type="transmembrane region" description="Helical" evidence="1">
    <location>
        <begin position="21"/>
        <end position="40"/>
    </location>
</feature>
<dbReference type="Proteomes" id="UP001320119">
    <property type="component" value="Chromosome"/>
</dbReference>